<evidence type="ECO:0000313" key="3">
    <source>
        <dbReference type="Proteomes" id="UP000836841"/>
    </source>
</evidence>
<proteinExistence type="predicted"/>
<organism evidence="2 3">
    <name type="scientific">Thlaspi arvense</name>
    <name type="common">Field penny-cress</name>
    <dbReference type="NCBI Taxonomy" id="13288"/>
    <lineage>
        <taxon>Eukaryota</taxon>
        <taxon>Viridiplantae</taxon>
        <taxon>Streptophyta</taxon>
        <taxon>Embryophyta</taxon>
        <taxon>Tracheophyta</taxon>
        <taxon>Spermatophyta</taxon>
        <taxon>Magnoliopsida</taxon>
        <taxon>eudicotyledons</taxon>
        <taxon>Gunneridae</taxon>
        <taxon>Pentapetalae</taxon>
        <taxon>rosids</taxon>
        <taxon>malvids</taxon>
        <taxon>Brassicales</taxon>
        <taxon>Brassicaceae</taxon>
        <taxon>Thlaspideae</taxon>
        <taxon>Thlaspi</taxon>
    </lineage>
</organism>
<dbReference type="AlphaFoldDB" id="A0AAU9RPK2"/>
<feature type="region of interest" description="Disordered" evidence="1">
    <location>
        <begin position="38"/>
        <end position="57"/>
    </location>
</feature>
<evidence type="ECO:0000313" key="2">
    <source>
        <dbReference type="EMBL" id="CAH2047212.1"/>
    </source>
</evidence>
<evidence type="ECO:0000256" key="1">
    <source>
        <dbReference type="SAM" id="MobiDB-lite"/>
    </source>
</evidence>
<keyword evidence="3" id="KW-1185">Reference proteome</keyword>
<protein>
    <submittedName>
        <fullName evidence="2">Uncharacterized protein</fullName>
    </submittedName>
</protein>
<gene>
    <name evidence="2" type="ORF">TAV2_LOCUS7534</name>
</gene>
<name>A0AAU9RPK2_THLAR</name>
<accession>A0AAU9RPK2</accession>
<dbReference type="EMBL" id="OU466858">
    <property type="protein sequence ID" value="CAH2047212.1"/>
    <property type="molecule type" value="Genomic_DNA"/>
</dbReference>
<dbReference type="Proteomes" id="UP000836841">
    <property type="component" value="Chromosome 2"/>
</dbReference>
<sequence length="92" mass="10762">MACDCTSIKDCSFKQGTRWMLLTALPWENEMSCQTRYHNREDSDVDSKDGDENTNRDGLLKQGPNIWVLQLMRILSYLTQIKFALWLAFSMH</sequence>
<reference evidence="2 3" key="1">
    <citation type="submission" date="2022-03" db="EMBL/GenBank/DDBJ databases">
        <authorList>
            <person name="Nunn A."/>
            <person name="Chopra R."/>
            <person name="Nunn A."/>
            <person name="Contreras Garrido A."/>
        </authorList>
    </citation>
    <scope>NUCLEOTIDE SEQUENCE [LARGE SCALE GENOMIC DNA]</scope>
</reference>